<dbReference type="HOGENOM" id="CLU_2651042_0_0_9"/>
<dbReference type="AlphaFoldDB" id="H6NI94"/>
<protein>
    <submittedName>
        <fullName evidence="2">Uncharacterized protein</fullName>
    </submittedName>
</protein>
<keyword evidence="3" id="KW-1185">Reference proteome</keyword>
<proteinExistence type="predicted"/>
<dbReference type="RefSeq" id="WP_014371189.1">
    <property type="nucleotide sequence ID" value="NC_016935.1"/>
</dbReference>
<gene>
    <name evidence="2" type="ORF">PM3016_4757</name>
</gene>
<name>H6NI94_9BACL</name>
<sequence>MQNPWNNEGARAVLEKPEIPATPSPPEIVPQPQTQPEITPKQPPEIVPAVTPEIRPESPPEVNPGGPAEIPGEEAV</sequence>
<accession>H6NI94</accession>
<feature type="compositionally biased region" description="Pro residues" evidence="1">
    <location>
        <begin position="20"/>
        <end position="29"/>
    </location>
</feature>
<evidence type="ECO:0000256" key="1">
    <source>
        <dbReference type="SAM" id="MobiDB-lite"/>
    </source>
</evidence>
<dbReference type="EMBL" id="CP003235">
    <property type="protein sequence ID" value="AFC31497.1"/>
    <property type="molecule type" value="Genomic_DNA"/>
</dbReference>
<feature type="region of interest" description="Disordered" evidence="1">
    <location>
        <begin position="1"/>
        <end position="76"/>
    </location>
</feature>
<evidence type="ECO:0000313" key="2">
    <source>
        <dbReference type="EMBL" id="AFC31497.1"/>
    </source>
</evidence>
<dbReference type="Proteomes" id="UP000007523">
    <property type="component" value="Chromosome"/>
</dbReference>
<reference evidence="2 3" key="1">
    <citation type="journal article" date="2012" name="J. Bacteriol.">
        <title>Complete Genome Sequence of Paenibacillus mucilaginosus 3016, a Bacterium Functional as Microbial Fertilizer.</title>
        <authorList>
            <person name="Ma M."/>
            <person name="Wang Z."/>
            <person name="Li L."/>
            <person name="Jiang X."/>
            <person name="Guan D."/>
            <person name="Cao F."/>
            <person name="Chen H."/>
            <person name="Wang X."/>
            <person name="Shen D."/>
            <person name="Du B."/>
            <person name="Li J."/>
        </authorList>
    </citation>
    <scope>NUCLEOTIDE SEQUENCE [LARGE SCALE GENOMIC DNA]</scope>
    <source>
        <strain evidence="2 3">3016</strain>
    </source>
</reference>
<evidence type="ECO:0000313" key="3">
    <source>
        <dbReference type="Proteomes" id="UP000007523"/>
    </source>
</evidence>
<organism evidence="2 3">
    <name type="scientific">Paenibacillus mucilaginosus 3016</name>
    <dbReference type="NCBI Taxonomy" id="1116391"/>
    <lineage>
        <taxon>Bacteria</taxon>
        <taxon>Bacillati</taxon>
        <taxon>Bacillota</taxon>
        <taxon>Bacilli</taxon>
        <taxon>Bacillales</taxon>
        <taxon>Paenibacillaceae</taxon>
        <taxon>Paenibacillus</taxon>
    </lineage>
</organism>
<dbReference type="KEGG" id="pmq:PM3016_4757"/>